<dbReference type="Proteomes" id="UP000268093">
    <property type="component" value="Unassembled WGS sequence"/>
</dbReference>
<keyword evidence="2 6" id="KW-0812">Transmembrane</keyword>
<feature type="region of interest" description="Disordered" evidence="5">
    <location>
        <begin position="130"/>
        <end position="154"/>
    </location>
</feature>
<comment type="caution">
    <text evidence="9">The sequence shown here is derived from an EMBL/GenBank/DDBJ whole genome shotgun (WGS) entry which is preliminary data.</text>
</comment>
<dbReference type="Pfam" id="PF10334">
    <property type="entry name" value="BRE4"/>
    <property type="match status" value="1"/>
</dbReference>
<dbReference type="GO" id="GO:0016020">
    <property type="term" value="C:membrane"/>
    <property type="evidence" value="ECO:0007669"/>
    <property type="project" value="UniProtKB-SubCell"/>
</dbReference>
<evidence type="ECO:0000313" key="9">
    <source>
        <dbReference type="EMBL" id="RUO96325.1"/>
    </source>
</evidence>
<organism evidence="9 10">
    <name type="scientific">Jimgerdemannia flammicorona</name>
    <dbReference type="NCBI Taxonomy" id="994334"/>
    <lineage>
        <taxon>Eukaryota</taxon>
        <taxon>Fungi</taxon>
        <taxon>Fungi incertae sedis</taxon>
        <taxon>Mucoromycota</taxon>
        <taxon>Mucoromycotina</taxon>
        <taxon>Endogonomycetes</taxon>
        <taxon>Endogonales</taxon>
        <taxon>Endogonaceae</taxon>
        <taxon>Jimgerdemannia</taxon>
    </lineage>
</organism>
<keyword evidence="10" id="KW-1185">Reference proteome</keyword>
<feature type="transmembrane region" description="Helical" evidence="6">
    <location>
        <begin position="665"/>
        <end position="687"/>
    </location>
</feature>
<dbReference type="PANTHER" id="PTHR47804">
    <property type="entry name" value="60S RIBOSOMAL PROTEIN L19"/>
    <property type="match status" value="1"/>
</dbReference>
<name>A0A433A170_9FUNG</name>
<dbReference type="PANTHER" id="PTHR47804:SF1">
    <property type="entry name" value="DUF2421 DOMAIN-CONTAINING PROTEIN"/>
    <property type="match status" value="1"/>
</dbReference>
<feature type="region of interest" description="Disordered" evidence="5">
    <location>
        <begin position="189"/>
        <end position="210"/>
    </location>
</feature>
<dbReference type="Pfam" id="PF13515">
    <property type="entry name" value="FUSC_2"/>
    <property type="match status" value="1"/>
</dbReference>
<reference evidence="9 10" key="1">
    <citation type="journal article" date="2018" name="New Phytol.">
        <title>Phylogenomics of Endogonaceae and evolution of mycorrhizas within Mucoromycota.</title>
        <authorList>
            <person name="Chang Y."/>
            <person name="Desiro A."/>
            <person name="Na H."/>
            <person name="Sandor L."/>
            <person name="Lipzen A."/>
            <person name="Clum A."/>
            <person name="Barry K."/>
            <person name="Grigoriev I.V."/>
            <person name="Martin F.M."/>
            <person name="Stajich J.E."/>
            <person name="Smith M.E."/>
            <person name="Bonito G."/>
            <person name="Spatafora J.W."/>
        </authorList>
    </citation>
    <scope>NUCLEOTIDE SEQUENCE [LARGE SCALE GENOMIC DNA]</scope>
    <source>
        <strain evidence="9 10">GMNB39</strain>
    </source>
</reference>
<feature type="non-terminal residue" evidence="9">
    <location>
        <position position="900"/>
    </location>
</feature>
<feature type="domain" description="DUF2421" evidence="7">
    <location>
        <begin position="688"/>
        <end position="861"/>
    </location>
</feature>
<evidence type="ECO:0000256" key="1">
    <source>
        <dbReference type="ARBA" id="ARBA00004141"/>
    </source>
</evidence>
<feature type="transmembrane region" description="Helical" evidence="6">
    <location>
        <begin position="562"/>
        <end position="578"/>
    </location>
</feature>
<keyword evidence="3 6" id="KW-1133">Transmembrane helix</keyword>
<evidence type="ECO:0000256" key="2">
    <source>
        <dbReference type="ARBA" id="ARBA00022692"/>
    </source>
</evidence>
<proteinExistence type="predicted"/>
<dbReference type="InterPro" id="IPR018820">
    <property type="entry name" value="BRE4-related_DUF2421"/>
</dbReference>
<dbReference type="PRINTS" id="PR02047">
    <property type="entry name" value="BREFELDNASP4"/>
</dbReference>
<dbReference type="InterPro" id="IPR052430">
    <property type="entry name" value="IVT-Associated"/>
</dbReference>
<feature type="non-terminal residue" evidence="9">
    <location>
        <position position="1"/>
    </location>
</feature>
<dbReference type="InterPro" id="IPR049453">
    <property type="entry name" value="Memb_transporter_dom"/>
</dbReference>
<feature type="compositionally biased region" description="Low complexity" evidence="5">
    <location>
        <begin position="194"/>
        <end position="210"/>
    </location>
</feature>
<gene>
    <name evidence="9" type="ORF">BC936DRAFT_142202</name>
</gene>
<evidence type="ECO:0000256" key="6">
    <source>
        <dbReference type="SAM" id="Phobius"/>
    </source>
</evidence>
<accession>A0A433A170</accession>
<dbReference type="EMBL" id="RBNI01021966">
    <property type="protein sequence ID" value="RUO96325.1"/>
    <property type="molecule type" value="Genomic_DNA"/>
</dbReference>
<feature type="transmembrane region" description="Helical" evidence="6">
    <location>
        <begin position="610"/>
        <end position="628"/>
    </location>
</feature>
<dbReference type="InterPro" id="IPR023244">
    <property type="entry name" value="Brefeldin_A-sensitivity_4"/>
</dbReference>
<sequence length="900" mass="101827">EVRKTCEIRWLTQPHLPHRTDIGDTLTSFRILLKLLTKTFLLDSDLPEFSSNTALQKAIASHRATFTALQKSLHETRLEFIDRGMQSRIDGYDDAVKSLQRLAQHVGGLRSSCGLQFEMMHSSDARVAARNDDGAHTPSPPVAGTNALGTRPLGGVRNSIRRMARRERKETWGCCPGYIRRKMQDEIHREQSVRRTNATTSPTSPTIPRPALLVGDLVMSPTHSADQGSDSDEECDRPGALVEFIDSVGPPMKSLAYTCKRTLVHLQEAVTHETVRGAGESFYESLSFASWIGTGSTAESATDLLGGEEAARGGGARARSPVSFRLLQRNLTAALELFESSHRQAIARLYRRKMRLHRAKIAAEGGDIRTAVHREHVEGEENGPGEEVFLVYFFVFCLQEFAKELGVLVECIRRVCEDEEEEEEEEEEAEERLGWFAWMATCWGSRRRYAGTEETERIEEQTRRNIKRINSMWGGSFGNPSAPFRTTPTTAFFPNDRNMANTLQTPRPTTHLRAFFVRLWSFFSWFRRFTVRYAFKAAVAAVLMATPAFLEEWADLFLEYRMEWGLITLMVVMTPTVGGTNLVAVYRIASTILGCYVAAAVYILFPANMYVLPVFTFLFAIPNFYLILNSVHAKMGQFTLLAYNLVMLSGYNYRDDPTFDIGLLAWRRAVAVGLGVAAGVLVTNYVWPYEARVELRKGLSDLFLNLAWLYNKIVGLNSTLGASQQESDPNSHALSLLARPHAEFLDTELALQLALLQLHDLLSQTPNEPRLKGKFPVATYSQMLLSAQNILDKLLSMRIAILDEGWHTDVRREFIDPVNAQRRELAGSVLLYFYTLASALRLKTPLPPYLPPAMQAWKRQLERIRELPIVNRRSSVGRDEHYMFYYAYSVMMEDVVRELD</sequence>
<evidence type="ECO:0000259" key="8">
    <source>
        <dbReference type="Pfam" id="PF13515"/>
    </source>
</evidence>
<evidence type="ECO:0000256" key="3">
    <source>
        <dbReference type="ARBA" id="ARBA00022989"/>
    </source>
</evidence>
<feature type="transmembrane region" description="Helical" evidence="6">
    <location>
        <begin position="635"/>
        <end position="653"/>
    </location>
</feature>
<protein>
    <submittedName>
        <fullName evidence="9">Fusaric acid resistance protein-like-domain-containing protein</fullName>
    </submittedName>
</protein>
<comment type="subcellular location">
    <subcellularLocation>
        <location evidence="1">Membrane</location>
        <topology evidence="1">Multi-pass membrane protein</topology>
    </subcellularLocation>
</comment>
<evidence type="ECO:0000259" key="7">
    <source>
        <dbReference type="Pfam" id="PF10334"/>
    </source>
</evidence>
<feature type="domain" description="Integral membrane bound transporter" evidence="8">
    <location>
        <begin position="555"/>
        <end position="682"/>
    </location>
</feature>
<evidence type="ECO:0000256" key="4">
    <source>
        <dbReference type="ARBA" id="ARBA00023136"/>
    </source>
</evidence>
<keyword evidence="4 6" id="KW-0472">Membrane</keyword>
<dbReference type="OrthoDB" id="68611at2759"/>
<evidence type="ECO:0000313" key="10">
    <source>
        <dbReference type="Proteomes" id="UP000268093"/>
    </source>
</evidence>
<dbReference type="AlphaFoldDB" id="A0A433A170"/>
<evidence type="ECO:0000256" key="5">
    <source>
        <dbReference type="SAM" id="MobiDB-lite"/>
    </source>
</evidence>